<gene>
    <name evidence="5" type="primary">rplY</name>
    <name evidence="5" type="synonym">ctc</name>
    <name evidence="9" type="ORF">CWE11_08445</name>
</gene>
<dbReference type="InterPro" id="IPR037121">
    <property type="entry name" value="Ribosomal_bL25_C"/>
</dbReference>
<feature type="domain" description="Large ribosomal subunit protein bL25 beta" evidence="8">
    <location>
        <begin position="104"/>
        <end position="191"/>
    </location>
</feature>
<feature type="region of interest" description="Disordered" evidence="6">
    <location>
        <begin position="187"/>
        <end position="216"/>
    </location>
</feature>
<evidence type="ECO:0000256" key="3">
    <source>
        <dbReference type="ARBA" id="ARBA00022980"/>
    </source>
</evidence>
<dbReference type="GO" id="GO:0003735">
    <property type="term" value="F:structural constituent of ribosome"/>
    <property type="evidence" value="ECO:0007669"/>
    <property type="project" value="InterPro"/>
</dbReference>
<evidence type="ECO:0000256" key="4">
    <source>
        <dbReference type="ARBA" id="ARBA00023274"/>
    </source>
</evidence>
<evidence type="ECO:0000313" key="9">
    <source>
        <dbReference type="EMBL" id="RUO31364.1"/>
    </source>
</evidence>
<dbReference type="NCBIfam" id="NF004130">
    <property type="entry name" value="PRK05618.1-5"/>
    <property type="match status" value="1"/>
</dbReference>
<comment type="subunit">
    <text evidence="5">Part of the 50S ribosomal subunit; part of the 5S rRNA/L5/L18/L25 subcomplex. Contacts the 5S rRNA. Binds to the 5S rRNA independently of L5 and L18.</text>
</comment>
<dbReference type="InterPro" id="IPR001021">
    <property type="entry name" value="Ribosomal_bL25_long"/>
</dbReference>
<evidence type="ECO:0000256" key="5">
    <source>
        <dbReference type="HAMAP-Rule" id="MF_01334"/>
    </source>
</evidence>
<reference evidence="9 10" key="1">
    <citation type="journal article" date="2011" name="Front. Microbiol.">
        <title>Genomic signatures of strain selection and enhancement in Bacillus atrophaeus var. globigii, a historical biowarfare simulant.</title>
        <authorList>
            <person name="Gibbons H.S."/>
            <person name="Broomall S.M."/>
            <person name="McNew L.A."/>
            <person name="Daligault H."/>
            <person name="Chapman C."/>
            <person name="Bruce D."/>
            <person name="Karavis M."/>
            <person name="Krepps M."/>
            <person name="McGregor P.A."/>
            <person name="Hong C."/>
            <person name="Park K.H."/>
            <person name="Akmal A."/>
            <person name="Feldman A."/>
            <person name="Lin J.S."/>
            <person name="Chang W.E."/>
            <person name="Higgs B.W."/>
            <person name="Demirev P."/>
            <person name="Lindquist J."/>
            <person name="Liem A."/>
            <person name="Fochler E."/>
            <person name="Read T.D."/>
            <person name="Tapia R."/>
            <person name="Johnson S."/>
            <person name="Bishop-Lilly K.A."/>
            <person name="Detter C."/>
            <person name="Han C."/>
            <person name="Sozhamannan S."/>
            <person name="Rosenzweig C.N."/>
            <person name="Skowronski E.W."/>
        </authorList>
    </citation>
    <scope>NUCLEOTIDE SEQUENCE [LARGE SCALE GENOMIC DNA]</scope>
    <source>
        <strain evidence="9 10">GYP-17</strain>
    </source>
</reference>
<dbReference type="FunFam" id="2.40.240.10:FF:000002">
    <property type="entry name" value="50S ribosomal protein L25"/>
    <property type="match status" value="1"/>
</dbReference>
<dbReference type="GO" id="GO:0006412">
    <property type="term" value="P:translation"/>
    <property type="evidence" value="ECO:0007669"/>
    <property type="project" value="UniProtKB-UniRule"/>
</dbReference>
<proteinExistence type="inferred from homology"/>
<organism evidence="9 10">
    <name type="scientific">Aliidiomarina sanyensis</name>
    <dbReference type="NCBI Taxonomy" id="1249555"/>
    <lineage>
        <taxon>Bacteria</taxon>
        <taxon>Pseudomonadati</taxon>
        <taxon>Pseudomonadota</taxon>
        <taxon>Gammaproteobacteria</taxon>
        <taxon>Alteromonadales</taxon>
        <taxon>Idiomarinaceae</taxon>
        <taxon>Aliidiomarina</taxon>
    </lineage>
</organism>
<evidence type="ECO:0000259" key="8">
    <source>
        <dbReference type="Pfam" id="PF14693"/>
    </source>
</evidence>
<dbReference type="OrthoDB" id="9806411at2"/>
<dbReference type="NCBIfam" id="TIGR00731">
    <property type="entry name" value="bL25_bact_ctc"/>
    <property type="match status" value="1"/>
</dbReference>
<dbReference type="Pfam" id="PF14693">
    <property type="entry name" value="Ribosomal_TL5_C"/>
    <property type="match status" value="1"/>
</dbReference>
<dbReference type="InterPro" id="IPR020056">
    <property type="entry name" value="Rbsml_bL25/Gln-tRNA_synth_N"/>
</dbReference>
<comment type="function">
    <text evidence="5">This is one of the proteins that binds to the 5S RNA in the ribosome where it forms part of the central protuberance.</text>
</comment>
<evidence type="ECO:0000313" key="10">
    <source>
        <dbReference type="Proteomes" id="UP000288405"/>
    </source>
</evidence>
<dbReference type="GO" id="GO:0008097">
    <property type="term" value="F:5S rRNA binding"/>
    <property type="evidence" value="ECO:0007669"/>
    <property type="project" value="InterPro"/>
</dbReference>
<comment type="similarity">
    <text evidence="5">Belongs to the bacterial ribosomal protein bL25 family. CTC subfamily.</text>
</comment>
<name>A0A432WEQ2_9GAMM</name>
<evidence type="ECO:0000256" key="2">
    <source>
        <dbReference type="ARBA" id="ARBA00022884"/>
    </source>
</evidence>
<keyword evidence="2 5" id="KW-0694">RNA-binding</keyword>
<dbReference type="CDD" id="cd00495">
    <property type="entry name" value="Ribosomal_L25_TL5_CTC"/>
    <property type="match status" value="1"/>
</dbReference>
<evidence type="ECO:0000256" key="6">
    <source>
        <dbReference type="SAM" id="MobiDB-lite"/>
    </source>
</evidence>
<keyword evidence="3 5" id="KW-0689">Ribosomal protein</keyword>
<dbReference type="Proteomes" id="UP000288405">
    <property type="component" value="Unassembled WGS sequence"/>
</dbReference>
<dbReference type="InterPro" id="IPR011035">
    <property type="entry name" value="Ribosomal_bL25/Gln-tRNA_synth"/>
</dbReference>
<keyword evidence="4 5" id="KW-0687">Ribonucleoprotein</keyword>
<feature type="domain" description="Large ribosomal subunit protein bL25 L25" evidence="7">
    <location>
        <begin position="9"/>
        <end position="95"/>
    </location>
</feature>
<dbReference type="PANTHER" id="PTHR33284:SF1">
    <property type="entry name" value="RIBOSOMAL PROTEIN L25_GLN-TRNA SYNTHETASE, ANTI-CODON-BINDING DOMAIN-CONTAINING PROTEIN"/>
    <property type="match status" value="1"/>
</dbReference>
<keyword evidence="1 5" id="KW-0699">rRNA-binding</keyword>
<dbReference type="PANTHER" id="PTHR33284">
    <property type="entry name" value="RIBOSOMAL PROTEIN L25/GLN-TRNA SYNTHETASE, ANTI-CODON-BINDING DOMAIN-CONTAINING PROTEIN"/>
    <property type="match status" value="1"/>
</dbReference>
<dbReference type="Gene3D" id="2.170.120.20">
    <property type="entry name" value="Ribosomal protein L25, beta domain"/>
    <property type="match status" value="1"/>
</dbReference>
<dbReference type="RefSeq" id="WP_126777183.1">
    <property type="nucleotide sequence ID" value="NZ_PIPM01000008.1"/>
</dbReference>
<dbReference type="NCBIfam" id="NF004128">
    <property type="entry name" value="PRK05618.1-2"/>
    <property type="match status" value="1"/>
</dbReference>
<dbReference type="AlphaFoldDB" id="A0A432WEQ2"/>
<sequence>MSQPNYEFKAEIRTDLGKGASRRLRHEGKIPAILYGGKEDALSLTLDHDKIINAADHEGFFSHILTLHIGGKKQQAILKDVQRHPYKPKITHLDFQRVSAKEELHTNVPVHFLGEEAVKKAGGVVVHQLNDIEITCLPKDLPEFIEVDVSGLEIGDNIHLSQIEAPKGVTFVELTRGADHDPVLVTVSKPKAEKVEDEAPEAPEAPEAANEKKDEE</sequence>
<keyword evidence="10" id="KW-1185">Reference proteome</keyword>
<evidence type="ECO:0000256" key="1">
    <source>
        <dbReference type="ARBA" id="ARBA00022730"/>
    </source>
</evidence>
<dbReference type="Pfam" id="PF01386">
    <property type="entry name" value="Ribosomal_L25p"/>
    <property type="match status" value="1"/>
</dbReference>
<accession>A0A432WEQ2</accession>
<comment type="caution">
    <text evidence="9">The sequence shown here is derived from an EMBL/GenBank/DDBJ whole genome shotgun (WGS) entry which is preliminary data.</text>
</comment>
<dbReference type="GO" id="GO:0022625">
    <property type="term" value="C:cytosolic large ribosomal subunit"/>
    <property type="evidence" value="ECO:0007669"/>
    <property type="project" value="TreeGrafter"/>
</dbReference>
<dbReference type="SUPFAM" id="SSF50715">
    <property type="entry name" value="Ribosomal protein L25-like"/>
    <property type="match status" value="1"/>
</dbReference>
<evidence type="ECO:0000259" key="7">
    <source>
        <dbReference type="Pfam" id="PF01386"/>
    </source>
</evidence>
<dbReference type="HAMAP" id="MF_01334">
    <property type="entry name" value="Ribosomal_bL25_CTC"/>
    <property type="match status" value="1"/>
</dbReference>
<protein>
    <recommendedName>
        <fullName evidence="5">Large ribosomal subunit protein bL25</fullName>
    </recommendedName>
    <alternativeName>
        <fullName evidence="5">General stress protein CTC</fullName>
    </alternativeName>
</protein>
<dbReference type="EMBL" id="PIPM01000008">
    <property type="protein sequence ID" value="RUO31364.1"/>
    <property type="molecule type" value="Genomic_DNA"/>
</dbReference>
<dbReference type="InterPro" id="IPR029751">
    <property type="entry name" value="Ribosomal_L25_dom"/>
</dbReference>
<dbReference type="InterPro" id="IPR020055">
    <property type="entry name" value="Ribosomal_bL25_short"/>
</dbReference>
<dbReference type="InterPro" id="IPR020057">
    <property type="entry name" value="Ribosomal_bL25_b-dom"/>
</dbReference>
<dbReference type="NCBIfam" id="NF004612">
    <property type="entry name" value="PRK05943.1"/>
    <property type="match status" value="1"/>
</dbReference>
<dbReference type="HAMAP" id="MF_01336">
    <property type="entry name" value="Ribosomal_bL25"/>
    <property type="match status" value="1"/>
</dbReference>
<dbReference type="Gene3D" id="2.40.240.10">
    <property type="entry name" value="Ribosomal Protein L25, Chain P"/>
    <property type="match status" value="1"/>
</dbReference>
<dbReference type="InterPro" id="IPR020930">
    <property type="entry name" value="Ribosomal_uL5_bac-type"/>
</dbReference>